<reference evidence="1" key="1">
    <citation type="submission" date="2021-02" db="EMBL/GenBank/DDBJ databases">
        <title>Genomic Encyclopedia of Type Strains, Phase IV (KMG-V): Genome sequencing to study the core and pangenomes of soil and plant-associated prokaryotes.</title>
        <authorList>
            <person name="Whitman W."/>
        </authorList>
    </citation>
    <scope>NUCLEOTIDE SEQUENCE</scope>
    <source>
        <strain evidence="1">USDA 406</strain>
    </source>
</reference>
<accession>A0A8I1YJM6</accession>
<sequence>MRDAMTGELHRADVLVGSGTTMAAILELQHTSISEDERNAREAFYRRGHRMFWLVYVHNESSFLGPIGHASAPPHWSFGQLASQVSTPAAYLRQLPAQHAQASTCNMA</sequence>
<evidence type="ECO:0000313" key="2">
    <source>
        <dbReference type="Proteomes" id="UP000673383"/>
    </source>
</evidence>
<proteinExistence type="predicted"/>
<protein>
    <submittedName>
        <fullName evidence="1">Uncharacterized protein</fullName>
    </submittedName>
</protein>
<organism evidence="1 2">
    <name type="scientific">Bradyrhizobium elkanii</name>
    <dbReference type="NCBI Taxonomy" id="29448"/>
    <lineage>
        <taxon>Bacteria</taxon>
        <taxon>Pseudomonadati</taxon>
        <taxon>Pseudomonadota</taxon>
        <taxon>Alphaproteobacteria</taxon>
        <taxon>Hyphomicrobiales</taxon>
        <taxon>Nitrobacteraceae</taxon>
        <taxon>Bradyrhizobium</taxon>
    </lineage>
</organism>
<dbReference type="EMBL" id="JAFICZ010000001">
    <property type="protein sequence ID" value="MBP1299895.1"/>
    <property type="molecule type" value="Genomic_DNA"/>
</dbReference>
<gene>
    <name evidence="1" type="ORF">JOH49_009648</name>
</gene>
<dbReference type="Proteomes" id="UP000673383">
    <property type="component" value="Unassembled WGS sequence"/>
</dbReference>
<dbReference type="AlphaFoldDB" id="A0A8I1YJM6"/>
<evidence type="ECO:0000313" key="1">
    <source>
        <dbReference type="EMBL" id="MBP1299895.1"/>
    </source>
</evidence>
<name>A0A8I1YJM6_BRAEL</name>
<comment type="caution">
    <text evidence="1">The sequence shown here is derived from an EMBL/GenBank/DDBJ whole genome shotgun (WGS) entry which is preliminary data.</text>
</comment>